<evidence type="ECO:0000256" key="2">
    <source>
        <dbReference type="SAM" id="Phobius"/>
    </source>
</evidence>
<feature type="region of interest" description="Disordered" evidence="1">
    <location>
        <begin position="57"/>
        <end position="81"/>
    </location>
</feature>
<feature type="region of interest" description="Disordered" evidence="1">
    <location>
        <begin position="1"/>
        <end position="24"/>
    </location>
</feature>
<feature type="compositionally biased region" description="Low complexity" evidence="1">
    <location>
        <begin position="317"/>
        <end position="344"/>
    </location>
</feature>
<accession>A0A6N7ZGW9</accession>
<name>A0A6N7ZGW9_9MICO</name>
<feature type="compositionally biased region" description="Pro residues" evidence="1">
    <location>
        <begin position="65"/>
        <end position="75"/>
    </location>
</feature>
<gene>
    <name evidence="4" type="ORF">GJV82_06835</name>
</gene>
<organism evidence="4 5">
    <name type="scientific">Cellulosimicrobium composti</name>
    <dbReference type="NCBI Taxonomy" id="2672572"/>
    <lineage>
        <taxon>Bacteria</taxon>
        <taxon>Bacillati</taxon>
        <taxon>Actinomycetota</taxon>
        <taxon>Actinomycetes</taxon>
        <taxon>Micrococcales</taxon>
        <taxon>Promicromonosporaceae</taxon>
        <taxon>Cellulosimicrobium</taxon>
    </lineage>
</organism>
<dbReference type="Proteomes" id="UP000440668">
    <property type="component" value="Unassembled WGS sequence"/>
</dbReference>
<reference evidence="4 5" key="1">
    <citation type="submission" date="2019-11" db="EMBL/GenBank/DDBJ databases">
        <title>Cellulosimicrobium composti sp. nov. isolated from a compost.</title>
        <authorList>
            <person name="Yang Y."/>
        </authorList>
    </citation>
    <scope>NUCLEOTIDE SEQUENCE [LARGE SCALE GENOMIC DNA]</scope>
    <source>
        <strain evidence="4 5">BIT-GX5</strain>
    </source>
</reference>
<protein>
    <submittedName>
        <fullName evidence="4">DUF4232 domain-containing protein</fullName>
    </submittedName>
</protein>
<dbReference type="EMBL" id="WMKA01000011">
    <property type="protein sequence ID" value="MTG88661.1"/>
    <property type="molecule type" value="Genomic_DNA"/>
</dbReference>
<proteinExistence type="predicted"/>
<keyword evidence="2" id="KW-1133">Transmembrane helix</keyword>
<feature type="transmembrane region" description="Helical" evidence="2">
    <location>
        <begin position="30"/>
        <end position="53"/>
    </location>
</feature>
<feature type="domain" description="DUF4232" evidence="3">
    <location>
        <begin position="346"/>
        <end position="478"/>
    </location>
</feature>
<comment type="caution">
    <text evidence="4">The sequence shown here is derived from an EMBL/GenBank/DDBJ whole genome shotgun (WGS) entry which is preliminary data.</text>
</comment>
<keyword evidence="2" id="KW-0812">Transmembrane</keyword>
<evidence type="ECO:0000313" key="5">
    <source>
        <dbReference type="Proteomes" id="UP000440668"/>
    </source>
</evidence>
<dbReference type="AlphaFoldDB" id="A0A6N7ZGW9"/>
<dbReference type="InterPro" id="IPR025326">
    <property type="entry name" value="DUF4232"/>
</dbReference>
<evidence type="ECO:0000256" key="1">
    <source>
        <dbReference type="SAM" id="MobiDB-lite"/>
    </source>
</evidence>
<dbReference type="Pfam" id="PF14016">
    <property type="entry name" value="DUF4232"/>
    <property type="match status" value="1"/>
</dbReference>
<dbReference type="RefSeq" id="WP_155098710.1">
    <property type="nucleotide sequence ID" value="NZ_WMKA01000011.1"/>
</dbReference>
<evidence type="ECO:0000313" key="4">
    <source>
        <dbReference type="EMBL" id="MTG88661.1"/>
    </source>
</evidence>
<evidence type="ECO:0000259" key="3">
    <source>
        <dbReference type="Pfam" id="PF14016"/>
    </source>
</evidence>
<keyword evidence="2" id="KW-0472">Membrane</keyword>
<feature type="compositionally biased region" description="Basic and acidic residues" evidence="1">
    <location>
        <begin position="1"/>
        <end position="13"/>
    </location>
</feature>
<feature type="region of interest" description="Disordered" evidence="1">
    <location>
        <begin position="314"/>
        <end position="344"/>
    </location>
</feature>
<sequence length="482" mass="46674">MDDDAHPSPRGDDADAAEDPGTARRRGVPVAVLAAALGAALAVSAAVAAPTALRTAAGPAAPSTTAPPSPGPSPDPSTRTGDVAARLRTLPGVADAVLLGASDESARITLASPLPAPTDAQATADAASTLLADAAGGAAWSLRVEGTRPGGGSLVVEHGTGAASGGVDPATGAPLPDLLGADAVADAVRLVAHDAVRRVHLAPGIAAVEARATEDLVAVAALARAEDRGLTSLVVEGYGVGLFEGDGRSVPDDALLALVTGAAALPSVTQVAYETVRSTVPADPLLTVVTSGPAADVARWLDDAAPPGPALAYQVQGSSDDGTSTTRSGFVGGTAPATADRPTDACAPHDLTIAAAGVDAAAGRRFLTLTARNDGATPCALAGSPGMRFVADVGTETDVLLEPDDAAASPVVLEPGAAASALLSWRGGSTAGGPALVVTLLVAPHPGDPETVVPLTGVPGVGDGLDLLGGGTATVGAWALAG</sequence>